<feature type="transmembrane region" description="Helical" evidence="2">
    <location>
        <begin position="259"/>
        <end position="280"/>
    </location>
</feature>
<dbReference type="EC" id="4.1.1.65" evidence="3"/>
<dbReference type="EMBL" id="CP001719">
    <property type="protein sequence ID" value="ADC47683.1"/>
    <property type="molecule type" value="Genomic_DNA"/>
</dbReference>
<evidence type="ECO:0000256" key="1">
    <source>
        <dbReference type="SAM" id="MobiDB-lite"/>
    </source>
</evidence>
<evidence type="ECO:0000313" key="4">
    <source>
        <dbReference type="Proteomes" id="UP000008680"/>
    </source>
</evidence>
<organism evidence="3 4">
    <name type="scientific">Methanobrevibacter ruminantium (strain ATCC 35063 / DSM 1093 / JCM 13430 / OCM 146 / M1)</name>
    <name type="common">Methanobacterium ruminantium</name>
    <dbReference type="NCBI Taxonomy" id="634498"/>
    <lineage>
        <taxon>Archaea</taxon>
        <taxon>Methanobacteriati</taxon>
        <taxon>Methanobacteriota</taxon>
        <taxon>Methanomada group</taxon>
        <taxon>Methanobacteria</taxon>
        <taxon>Methanobacteriales</taxon>
        <taxon>Methanobacteriaceae</taxon>
        <taxon>Methanobrevibacter</taxon>
    </lineage>
</organism>
<dbReference type="eggNOG" id="arCOG03421">
    <property type="taxonomic scope" value="Archaea"/>
</dbReference>
<feature type="compositionally biased region" description="Acidic residues" evidence="1">
    <location>
        <begin position="459"/>
        <end position="468"/>
    </location>
</feature>
<dbReference type="STRING" id="634498.mru_1833"/>
<dbReference type="AlphaFoldDB" id="D3DZK5"/>
<proteinExistence type="predicted"/>
<name>D3DZK5_METRM</name>
<keyword evidence="2" id="KW-0472">Membrane</keyword>
<gene>
    <name evidence="3" type="primary">psd</name>
    <name evidence="3" type="ordered locus">mru_1833</name>
</gene>
<dbReference type="GeneID" id="8771503"/>
<dbReference type="PATRIC" id="fig|634498.28.peg.1833"/>
<dbReference type="RefSeq" id="WP_012956631.1">
    <property type="nucleotide sequence ID" value="NC_013790.1"/>
</dbReference>
<sequence>MSNRFNSFKKGISKVKNISPKIKGNSNRKKNNSKNKRSKSTIEYIVPENSPLRKNSTDLDSDSGFFNSDYLDDLPEGVSYTRPVGDLSEGVTYTHPADDSYDLDGVDKRYAKYIFGDDLSDRNFKDPRDSSYMEDLDNNDGLNNEFGRNRNFHKSRNYADKRFNNDLDNNGENYKNDSYLDESYSDFSFKKDLDNGYLNGDAYLSNSDFSDFDKDYLDDSNFKSSHSKKASLKSNGIKSKLLNFKDGLLNKDDNSKSRFGKIVFILIFLVLASSMFYFFVYQPFQDELNLEKNAKLNELNTLYKGPLEAHENAYILKNQIESENDINELKKIDILMYATKDWRTYHKSKIVSSKDNFGRVMLAYGDENKNLIMSVKDANEFVGDNDGRVLSNIQFEKVDTIIVPVSISRLQASAGLISVGSIVDIYSLKDNYSYGGDEDSNFESSSALNESSEGLVENQSEDNEDLGGGEDISKMPVDSNPEEDSGFSQNGEPDVSGATVLAILRSKDSGVIDSSISKSNTLVEGNLTDPYENTSSYTNDVEELLKASVFNSYDDNKALEYYLNSYGIKLSNYERMSNLADLDSEYLVLLEVPRSDVSFVINNMDNLILTIPTEFAPNWVIGELNETYYDNIYNYDLNSSSFI</sequence>
<feature type="compositionally biased region" description="Polar residues" evidence="1">
    <location>
        <begin position="442"/>
        <end position="452"/>
    </location>
</feature>
<feature type="region of interest" description="Disordered" evidence="1">
    <location>
        <begin position="439"/>
        <end position="494"/>
    </location>
</feature>
<keyword evidence="3" id="KW-0456">Lyase</keyword>
<dbReference type="Proteomes" id="UP000008680">
    <property type="component" value="Chromosome"/>
</dbReference>
<keyword evidence="4" id="KW-1185">Reference proteome</keyword>
<evidence type="ECO:0000313" key="3">
    <source>
        <dbReference type="EMBL" id="ADC47683.1"/>
    </source>
</evidence>
<feature type="compositionally biased region" description="Basic residues" evidence="1">
    <location>
        <begin position="26"/>
        <end position="39"/>
    </location>
</feature>
<protein>
    <submittedName>
        <fullName evidence="3">Phosphatidylserine decarboxylase Psd</fullName>
        <ecNumber evidence="3">4.1.1.65</ecNumber>
    </submittedName>
</protein>
<keyword evidence="2" id="KW-0812">Transmembrane</keyword>
<accession>D3DZK5</accession>
<dbReference type="HOGENOM" id="CLU_425549_0_0_2"/>
<dbReference type="KEGG" id="mru:mru_1833"/>
<dbReference type="GO" id="GO:0004609">
    <property type="term" value="F:phosphatidylserine decarboxylase activity"/>
    <property type="evidence" value="ECO:0007669"/>
    <property type="project" value="UniProtKB-EC"/>
</dbReference>
<feature type="region of interest" description="Disordered" evidence="1">
    <location>
        <begin position="14"/>
        <end position="60"/>
    </location>
</feature>
<dbReference type="OrthoDB" id="77766at2157"/>
<reference evidence="3 4" key="1">
    <citation type="journal article" date="2010" name="PLoS ONE">
        <title>The genome sequence of the rumen methanogen Methanobrevibacter ruminantium reveals new possibilities for controlling ruminant methane emissions.</title>
        <authorList>
            <person name="Leahy S.C."/>
            <person name="Kelly W.J."/>
            <person name="Altermann E."/>
            <person name="Ronimus R.S."/>
            <person name="Yeoman C.J."/>
            <person name="Pacheco D.M."/>
            <person name="Li D."/>
            <person name="Kong Z."/>
            <person name="McTavish S."/>
            <person name="Sang C."/>
            <person name="Lambie S.C."/>
            <person name="Janssen P.H."/>
            <person name="Dey D."/>
            <person name="Attwood G.T."/>
        </authorList>
    </citation>
    <scope>NUCLEOTIDE SEQUENCE [LARGE SCALE GENOMIC DNA]</scope>
    <source>
        <strain evidence="4">ATCC 35063 / DSM 1093 / JCM 13430 / OCM 146 / M1</strain>
    </source>
</reference>
<keyword evidence="2" id="KW-1133">Transmembrane helix</keyword>
<evidence type="ECO:0000256" key="2">
    <source>
        <dbReference type="SAM" id="Phobius"/>
    </source>
</evidence>